<keyword evidence="2" id="KW-1185">Reference proteome</keyword>
<gene>
    <name evidence="1" type="ORF">EVEC_LOCUS7336</name>
</gene>
<protein>
    <submittedName>
        <fullName evidence="3">Core-binding (CB) domain-containing protein</fullName>
    </submittedName>
</protein>
<proteinExistence type="predicted"/>
<reference evidence="3" key="1">
    <citation type="submission" date="2017-02" db="UniProtKB">
        <authorList>
            <consortium name="WormBaseParasite"/>
        </authorList>
    </citation>
    <scope>IDENTIFICATION</scope>
</reference>
<dbReference type="Proteomes" id="UP000274131">
    <property type="component" value="Unassembled WGS sequence"/>
</dbReference>
<dbReference type="AlphaFoldDB" id="A0A0N4VBE6"/>
<evidence type="ECO:0000313" key="3">
    <source>
        <dbReference type="WBParaSite" id="EVEC_0000785201-mRNA-1"/>
    </source>
</evidence>
<evidence type="ECO:0000313" key="1">
    <source>
        <dbReference type="EMBL" id="VDD92585.1"/>
    </source>
</evidence>
<name>A0A0N4VBE6_ENTVE</name>
<dbReference type="EMBL" id="UXUI01008878">
    <property type="protein sequence ID" value="VDD92585.1"/>
    <property type="molecule type" value="Genomic_DNA"/>
</dbReference>
<dbReference type="WBParaSite" id="EVEC_0000785201-mRNA-1">
    <property type="protein sequence ID" value="EVEC_0000785201-mRNA-1"/>
    <property type="gene ID" value="EVEC_0000785201"/>
</dbReference>
<organism evidence="3">
    <name type="scientific">Enterobius vermicularis</name>
    <name type="common">Human pinworm</name>
    <dbReference type="NCBI Taxonomy" id="51028"/>
    <lineage>
        <taxon>Eukaryota</taxon>
        <taxon>Metazoa</taxon>
        <taxon>Ecdysozoa</taxon>
        <taxon>Nematoda</taxon>
        <taxon>Chromadorea</taxon>
        <taxon>Rhabditida</taxon>
        <taxon>Spirurina</taxon>
        <taxon>Oxyuridomorpha</taxon>
        <taxon>Oxyuroidea</taxon>
        <taxon>Oxyuridae</taxon>
        <taxon>Enterobius</taxon>
    </lineage>
</organism>
<evidence type="ECO:0000313" key="2">
    <source>
        <dbReference type="Proteomes" id="UP000274131"/>
    </source>
</evidence>
<sequence>MPVYDQIALDVCWETSGTISSATIASYYKAFRDVCVSYFNAHPVKLGGPGKVIKIDEAILALRKNNKGRIVPHQWCFGGIERAISASLLQLSTGMLLPLCRLSGSISSGVLLLYVGSL</sequence>
<accession>A0A0N4VBE6</accession>
<reference evidence="1 2" key="2">
    <citation type="submission" date="2018-10" db="EMBL/GenBank/DDBJ databases">
        <authorList>
            <consortium name="Pathogen Informatics"/>
        </authorList>
    </citation>
    <scope>NUCLEOTIDE SEQUENCE [LARGE SCALE GENOMIC DNA]</scope>
</reference>
<dbReference type="OrthoDB" id="10052789at2759"/>